<dbReference type="InParanoid" id="A0A507BDL2"/>
<keyword evidence="1" id="KW-0812">Transmembrane</keyword>
<evidence type="ECO:0000313" key="3">
    <source>
        <dbReference type="EMBL" id="TPX18027.1"/>
    </source>
</evidence>
<proteinExistence type="predicted"/>
<protein>
    <recommendedName>
        <fullName evidence="2">Fatty acid desaturase domain-containing protein</fullName>
    </recommendedName>
</protein>
<evidence type="ECO:0000259" key="2">
    <source>
        <dbReference type="Pfam" id="PF00487"/>
    </source>
</evidence>
<sequence length="340" mass="39321">MAVLKTAAARAAKLTPSKPLLRHQEDVRPLVCTALFFAVFVYAWHSFASPWSGGLLSWATWLALFQLSFMGAVATHNAVHLPVFFDKSLNSFYQVCLSLQYGGSVSVFVPGHNLSHHKYPQQARDVMRTTKVRYSWNLLNGLLFFWHVVLSGNRDDKLYFAAQARLGRPIARQRRLEEAAVFGAAAVLLLLDWRRWAWYALLPQFYAKYCILSLNLLQHDGCDITSKYNFARNFTDPVLNYLCFNNGYHTVHHLYPGLHWSVLPRKHRELVGPHIAPSLEDPSILGYMWRSFVWPGLRLDYRGRPLVITKEETEMRDEPWFYDDKETYSKTTEYLPDGME</sequence>
<feature type="transmembrane region" description="Helical" evidence="1">
    <location>
        <begin position="56"/>
        <end position="79"/>
    </location>
</feature>
<keyword evidence="1" id="KW-0472">Membrane</keyword>
<dbReference type="Proteomes" id="UP000319257">
    <property type="component" value="Unassembled WGS sequence"/>
</dbReference>
<name>A0A507BDL2_9PEZI</name>
<dbReference type="InterPro" id="IPR005804">
    <property type="entry name" value="FA_desaturase_dom"/>
</dbReference>
<evidence type="ECO:0000256" key="1">
    <source>
        <dbReference type="SAM" id="Phobius"/>
    </source>
</evidence>
<dbReference type="GeneID" id="41979340"/>
<dbReference type="AlphaFoldDB" id="A0A507BDL2"/>
<feature type="domain" description="Fatty acid desaturase" evidence="2">
    <location>
        <begin position="57"/>
        <end position="270"/>
    </location>
</feature>
<evidence type="ECO:0000313" key="4">
    <source>
        <dbReference type="Proteomes" id="UP000319257"/>
    </source>
</evidence>
<organism evidence="3 4">
    <name type="scientific">Thyridium curvatum</name>
    <dbReference type="NCBI Taxonomy" id="1093900"/>
    <lineage>
        <taxon>Eukaryota</taxon>
        <taxon>Fungi</taxon>
        <taxon>Dikarya</taxon>
        <taxon>Ascomycota</taxon>
        <taxon>Pezizomycotina</taxon>
        <taxon>Sordariomycetes</taxon>
        <taxon>Sordariomycetidae</taxon>
        <taxon>Thyridiales</taxon>
        <taxon>Thyridiaceae</taxon>
        <taxon>Thyridium</taxon>
    </lineage>
</organism>
<dbReference type="Pfam" id="PF00487">
    <property type="entry name" value="FA_desaturase"/>
    <property type="match status" value="1"/>
</dbReference>
<feature type="transmembrane region" description="Helical" evidence="1">
    <location>
        <begin position="132"/>
        <end position="150"/>
    </location>
</feature>
<keyword evidence="4" id="KW-1185">Reference proteome</keyword>
<dbReference type="EMBL" id="SKBQ01000123">
    <property type="protein sequence ID" value="TPX18027.1"/>
    <property type="molecule type" value="Genomic_DNA"/>
</dbReference>
<dbReference type="OrthoDB" id="2113889at2759"/>
<feature type="transmembrane region" description="Helical" evidence="1">
    <location>
        <begin position="27"/>
        <end position="44"/>
    </location>
</feature>
<gene>
    <name evidence="3" type="ORF">E0L32_011893</name>
</gene>
<comment type="caution">
    <text evidence="3">The sequence shown here is derived from an EMBL/GenBank/DDBJ whole genome shotgun (WGS) entry which is preliminary data.</text>
</comment>
<dbReference type="GO" id="GO:0006629">
    <property type="term" value="P:lipid metabolic process"/>
    <property type="evidence" value="ECO:0007669"/>
    <property type="project" value="InterPro"/>
</dbReference>
<dbReference type="RefSeq" id="XP_030999738.1">
    <property type="nucleotide sequence ID" value="XM_031134673.1"/>
</dbReference>
<dbReference type="STRING" id="1093900.A0A507BDL2"/>
<reference evidence="3 4" key="1">
    <citation type="submission" date="2019-06" db="EMBL/GenBank/DDBJ databases">
        <title>Draft genome sequence of the filamentous fungus Phialemoniopsis curvata isolated from diesel fuel.</title>
        <authorList>
            <person name="Varaljay V.A."/>
            <person name="Lyon W.J."/>
            <person name="Crouch A.L."/>
            <person name="Drake C.E."/>
            <person name="Hollomon J.M."/>
            <person name="Nadeau L.J."/>
            <person name="Nunn H.S."/>
            <person name="Stevenson B.S."/>
            <person name="Bojanowski C.L."/>
            <person name="Crookes-Goodson W.J."/>
        </authorList>
    </citation>
    <scope>NUCLEOTIDE SEQUENCE [LARGE SCALE GENOMIC DNA]</scope>
    <source>
        <strain evidence="3 4">D216</strain>
    </source>
</reference>
<keyword evidence="1" id="KW-1133">Transmembrane helix</keyword>
<accession>A0A507BDL2</accession>